<evidence type="ECO:0000256" key="3">
    <source>
        <dbReference type="RuleBase" id="RU361173"/>
    </source>
</evidence>
<feature type="domain" description="Pectate lyase" evidence="4">
    <location>
        <begin position="38"/>
        <end position="273"/>
    </location>
</feature>
<keyword evidence="1" id="KW-0732">Signal</keyword>
<dbReference type="InterPro" id="IPR002022">
    <property type="entry name" value="Pec_lyase"/>
</dbReference>
<comment type="similarity">
    <text evidence="3">Belongs to the polysaccharide lyase 1 family.</text>
</comment>
<gene>
    <name evidence="5" type="ORF">ACFQ0I_13270</name>
</gene>
<evidence type="ECO:0000256" key="2">
    <source>
        <dbReference type="ARBA" id="ARBA00023239"/>
    </source>
</evidence>
<keyword evidence="3" id="KW-0119">Carbohydrate metabolism</keyword>
<accession>A0ABW3BVD4</accession>
<organism evidence="5 6">
    <name type="scientific">Mariniflexile aquimaris</name>
    <dbReference type="NCBI Taxonomy" id="881009"/>
    <lineage>
        <taxon>Bacteria</taxon>
        <taxon>Pseudomonadati</taxon>
        <taxon>Bacteroidota</taxon>
        <taxon>Flavobacteriia</taxon>
        <taxon>Flavobacteriales</taxon>
        <taxon>Flavobacteriaceae</taxon>
        <taxon>Mariniflexile</taxon>
    </lineage>
</organism>
<comment type="caution">
    <text evidence="5">The sequence shown here is derived from an EMBL/GenBank/DDBJ whole genome shotgun (WGS) entry which is preliminary data.</text>
</comment>
<dbReference type="InterPro" id="IPR045032">
    <property type="entry name" value="PEL"/>
</dbReference>
<protein>
    <submittedName>
        <fullName evidence="5">T9SS type A sorting domain-containing protein</fullName>
    </submittedName>
</protein>
<dbReference type="RefSeq" id="WP_379943011.1">
    <property type="nucleotide sequence ID" value="NZ_JBHTIB010000012.1"/>
</dbReference>
<dbReference type="Proteomes" id="UP001597011">
    <property type="component" value="Unassembled WGS sequence"/>
</dbReference>
<dbReference type="NCBIfam" id="TIGR04183">
    <property type="entry name" value="Por_Secre_tail"/>
    <property type="match status" value="1"/>
</dbReference>
<keyword evidence="3" id="KW-0964">Secreted</keyword>
<dbReference type="InterPro" id="IPR026444">
    <property type="entry name" value="Secre_tail"/>
</dbReference>
<sequence>MKNILFVCFILMTTYPIVSQNYYMTQPEGYGVATTGGGSVTPVTVTTYADLKAKIKLTTPQVILVSGTITFSASELQISEVVTNKTIIGLPGAKLVNLNQTAAGSGILNLKAGSSNVIIRNLIFEGPGAWDIDGRDNLGVEGCVNLWVDHCEFQDGLDGNFDIKNNSDNITVSWCKFTYLKPPTTTGYVSGGTPDHRFSNLIGSSSTNFPNTDGRFSVTYQNCYWADGVKARMPRARNSELHILNCYYKAIIPGSDPETTITSSAALGLGAGPNGTTCFVDNSHFDKVANIYSPVNEGTGSISLAFDNCLGAIPSNVGTIIPPTYNYTKLDVNDVATYIPDNNCGAGATLQVTSSGEMSSCGGNLSLAEKAIKIGVTYYPTIVDDILHIDFSNQLNGIVTIKIYAIGGQNVFNYSNDITSSKKLELDLTSLAKGLYLCNLQIKDHAINWKIIKK</sequence>
<evidence type="ECO:0000313" key="6">
    <source>
        <dbReference type="Proteomes" id="UP001597011"/>
    </source>
</evidence>
<dbReference type="InterPro" id="IPR011050">
    <property type="entry name" value="Pectin_lyase_fold/virulence"/>
</dbReference>
<keyword evidence="2 3" id="KW-0456">Lyase</keyword>
<dbReference type="PANTHER" id="PTHR31683:SF18">
    <property type="entry name" value="PECTATE LYASE 21-RELATED"/>
    <property type="match status" value="1"/>
</dbReference>
<keyword evidence="6" id="KW-1185">Reference proteome</keyword>
<keyword evidence="3" id="KW-0624">Polysaccharide degradation</keyword>
<reference evidence="6" key="1">
    <citation type="journal article" date="2019" name="Int. J. Syst. Evol. Microbiol.">
        <title>The Global Catalogue of Microorganisms (GCM) 10K type strain sequencing project: providing services to taxonomists for standard genome sequencing and annotation.</title>
        <authorList>
            <consortium name="The Broad Institute Genomics Platform"/>
            <consortium name="The Broad Institute Genome Sequencing Center for Infectious Disease"/>
            <person name="Wu L."/>
            <person name="Ma J."/>
        </authorList>
    </citation>
    <scope>NUCLEOTIDE SEQUENCE [LARGE SCALE GENOMIC DNA]</scope>
    <source>
        <strain evidence="6">CCUG 60529</strain>
    </source>
</reference>
<name>A0ABW3BVD4_9FLAO</name>
<dbReference type="Pfam" id="PF00544">
    <property type="entry name" value="Pectate_lyase_4"/>
    <property type="match status" value="1"/>
</dbReference>
<evidence type="ECO:0000313" key="5">
    <source>
        <dbReference type="EMBL" id="MFD0836743.1"/>
    </source>
</evidence>
<comment type="subcellular location">
    <subcellularLocation>
        <location evidence="3">Secreted</location>
    </subcellularLocation>
</comment>
<dbReference type="SUPFAM" id="SSF51126">
    <property type="entry name" value="Pectin lyase-like"/>
    <property type="match status" value="1"/>
</dbReference>
<dbReference type="Gene3D" id="2.160.20.10">
    <property type="entry name" value="Single-stranded right-handed beta-helix, Pectin lyase-like"/>
    <property type="match status" value="1"/>
</dbReference>
<evidence type="ECO:0000259" key="4">
    <source>
        <dbReference type="SMART" id="SM00656"/>
    </source>
</evidence>
<evidence type="ECO:0000256" key="1">
    <source>
        <dbReference type="ARBA" id="ARBA00022729"/>
    </source>
</evidence>
<dbReference type="Pfam" id="PF18962">
    <property type="entry name" value="Por_Secre_tail"/>
    <property type="match status" value="1"/>
</dbReference>
<dbReference type="EMBL" id="JBHTIB010000012">
    <property type="protein sequence ID" value="MFD0836743.1"/>
    <property type="molecule type" value="Genomic_DNA"/>
</dbReference>
<dbReference type="PANTHER" id="PTHR31683">
    <property type="entry name" value="PECTATE LYASE 18-RELATED"/>
    <property type="match status" value="1"/>
</dbReference>
<dbReference type="InterPro" id="IPR012334">
    <property type="entry name" value="Pectin_lyas_fold"/>
</dbReference>
<dbReference type="SMART" id="SM00656">
    <property type="entry name" value="Amb_all"/>
    <property type="match status" value="1"/>
</dbReference>
<proteinExistence type="inferred from homology"/>